<feature type="region of interest" description="Disordered" evidence="1">
    <location>
        <begin position="55"/>
        <end position="117"/>
    </location>
</feature>
<name>A0AAQ3SJU7_PASNO</name>
<proteinExistence type="predicted"/>
<reference evidence="2 3" key="1">
    <citation type="submission" date="2024-02" db="EMBL/GenBank/DDBJ databases">
        <title>High-quality chromosome-scale genome assembly of Pensacola bahiagrass (Paspalum notatum Flugge var. saurae).</title>
        <authorList>
            <person name="Vega J.M."/>
            <person name="Podio M."/>
            <person name="Orjuela J."/>
            <person name="Siena L.A."/>
            <person name="Pessino S.C."/>
            <person name="Combes M.C."/>
            <person name="Mariac C."/>
            <person name="Albertini E."/>
            <person name="Pupilli F."/>
            <person name="Ortiz J.P.A."/>
            <person name="Leblanc O."/>
        </authorList>
    </citation>
    <scope>NUCLEOTIDE SEQUENCE [LARGE SCALE GENOMIC DNA]</scope>
    <source>
        <strain evidence="2">R1</strain>
        <tissue evidence="2">Leaf</tissue>
    </source>
</reference>
<dbReference type="EMBL" id="CP144745">
    <property type="protein sequence ID" value="WVZ51333.1"/>
    <property type="molecule type" value="Genomic_DNA"/>
</dbReference>
<dbReference type="AlphaFoldDB" id="A0AAQ3SJU7"/>
<feature type="region of interest" description="Disordered" evidence="1">
    <location>
        <begin position="131"/>
        <end position="152"/>
    </location>
</feature>
<dbReference type="Proteomes" id="UP001341281">
    <property type="component" value="Chromosome 01"/>
</dbReference>
<gene>
    <name evidence="2" type="ORF">U9M48_002487</name>
</gene>
<accession>A0AAQ3SJU7</accession>
<keyword evidence="3" id="KW-1185">Reference proteome</keyword>
<evidence type="ECO:0000256" key="1">
    <source>
        <dbReference type="SAM" id="MobiDB-lite"/>
    </source>
</evidence>
<evidence type="ECO:0000313" key="2">
    <source>
        <dbReference type="EMBL" id="WVZ51333.1"/>
    </source>
</evidence>
<organism evidence="2 3">
    <name type="scientific">Paspalum notatum var. saurae</name>
    <dbReference type="NCBI Taxonomy" id="547442"/>
    <lineage>
        <taxon>Eukaryota</taxon>
        <taxon>Viridiplantae</taxon>
        <taxon>Streptophyta</taxon>
        <taxon>Embryophyta</taxon>
        <taxon>Tracheophyta</taxon>
        <taxon>Spermatophyta</taxon>
        <taxon>Magnoliopsida</taxon>
        <taxon>Liliopsida</taxon>
        <taxon>Poales</taxon>
        <taxon>Poaceae</taxon>
        <taxon>PACMAD clade</taxon>
        <taxon>Panicoideae</taxon>
        <taxon>Andropogonodae</taxon>
        <taxon>Paspaleae</taxon>
        <taxon>Paspalinae</taxon>
        <taxon>Paspalum</taxon>
    </lineage>
</organism>
<protein>
    <submittedName>
        <fullName evidence="2">Uncharacterized protein</fullName>
    </submittedName>
</protein>
<evidence type="ECO:0000313" key="3">
    <source>
        <dbReference type="Proteomes" id="UP001341281"/>
    </source>
</evidence>
<sequence length="248" mass="26581">MDNRSRQCTTSIRSGRSSYFSSLLSTLYLLKKYEVFPPLAFRSASPFRSARPLRPLPAYAHPPPRPRLQSRAARPATTRVALLRCPLPQTMPPPSRPRQPTVAPGVPDPPPDEAAVAGAPVPASLADAAPLLHGPVSQPHSAPAPPTSPSLLFHGQRTALSLLHGSMGRQSLLGPDVPIFVRSGWCCTPCSPPLCSSSRRSHCEVFVPHSSTAGHKSSLLENSKGVRQTSGRVVVVRNVILTTDHSII</sequence>